<dbReference type="PANTHER" id="PTHR12219:SF8">
    <property type="entry name" value="NADH DEHYDROGENASE [UBIQUINONE] IRON-SULFUR PROTEIN 4, MITOCHONDRIAL"/>
    <property type="match status" value="1"/>
</dbReference>
<dbReference type="InterPro" id="IPR006885">
    <property type="entry name" value="NADH_UbQ_FeS_4_mit-like"/>
</dbReference>
<proteinExistence type="inferred from homology"/>
<keyword evidence="6 9" id="KW-0249">Electron transport</keyword>
<gene>
    <name evidence="10" type="ORF">CANCADRAFT_3970</name>
</gene>
<evidence type="ECO:0000256" key="6">
    <source>
        <dbReference type="ARBA" id="ARBA00022982"/>
    </source>
</evidence>
<sequence length="163" mass="18465">MLRGLVRQPARLAQSIRFASNKVPAATIGEHAVGSAAEPSTTPAEILSGAPEELSTRRVCRIYQETKSATQSGTWRTQPWKIDFDVDGHNHRWENDMIGWQSTADVVQALELKFKTEEQAINFAESQGWTYSITPKEPQIYRKKEYANNFLHSKGPLKHIRTK</sequence>
<name>A0A1E4TC60_9ASCO</name>
<evidence type="ECO:0000313" key="11">
    <source>
        <dbReference type="Proteomes" id="UP000095023"/>
    </source>
</evidence>
<dbReference type="EMBL" id="KV453843">
    <property type="protein sequence ID" value="ODV89341.1"/>
    <property type="molecule type" value="Genomic_DNA"/>
</dbReference>
<dbReference type="AlphaFoldDB" id="A0A1E4TC60"/>
<dbReference type="Proteomes" id="UP000095023">
    <property type="component" value="Unassembled WGS sequence"/>
</dbReference>
<dbReference type="PANTHER" id="PTHR12219">
    <property type="entry name" value="NADH-UBIQUINONE OXIDOREDUCTASE"/>
    <property type="match status" value="1"/>
</dbReference>
<evidence type="ECO:0000256" key="2">
    <source>
        <dbReference type="ARBA" id="ARBA00022448"/>
    </source>
</evidence>
<keyword evidence="7 9" id="KW-0496">Mitochondrion</keyword>
<organism evidence="10 11">
    <name type="scientific">Tortispora caseinolytica NRRL Y-17796</name>
    <dbReference type="NCBI Taxonomy" id="767744"/>
    <lineage>
        <taxon>Eukaryota</taxon>
        <taxon>Fungi</taxon>
        <taxon>Dikarya</taxon>
        <taxon>Ascomycota</taxon>
        <taxon>Saccharomycotina</taxon>
        <taxon>Trigonopsidomycetes</taxon>
        <taxon>Trigonopsidales</taxon>
        <taxon>Trigonopsidaceae</taxon>
        <taxon>Tortispora</taxon>
    </lineage>
</organism>
<evidence type="ECO:0000256" key="3">
    <source>
        <dbReference type="ARBA" id="ARBA00022660"/>
    </source>
</evidence>
<dbReference type="GO" id="GO:0005743">
    <property type="term" value="C:mitochondrial inner membrane"/>
    <property type="evidence" value="ECO:0007669"/>
    <property type="project" value="UniProtKB-SubCell"/>
</dbReference>
<keyword evidence="3 9" id="KW-0679">Respiratory chain</keyword>
<comment type="function">
    <text evidence="9">Accessory subunit of the mitochondrial membrane respiratory chain NADH dehydrogenase (Complex I), that is believed not to be involved in catalysis. Complex I functions in the transfer of electrons from NADH to the respiratory chain. The immediate electron acceptor for the enzyme is believed to be ubiquinone.</text>
</comment>
<evidence type="ECO:0000256" key="9">
    <source>
        <dbReference type="RuleBase" id="RU367010"/>
    </source>
</evidence>
<protein>
    <recommendedName>
        <fullName evidence="9">NADH dehydrogenase [ubiquinone] iron-sulfur protein 4, mitochondrial</fullName>
    </recommendedName>
</protein>
<evidence type="ECO:0000313" key="10">
    <source>
        <dbReference type="EMBL" id="ODV89341.1"/>
    </source>
</evidence>
<evidence type="ECO:0000256" key="7">
    <source>
        <dbReference type="ARBA" id="ARBA00023128"/>
    </source>
</evidence>
<dbReference type="FunFam" id="3.30.160.190:FF:000001">
    <property type="entry name" value="NADH-ubiquinone oxidoreductase 21 kDa subunit mitochondrial"/>
    <property type="match status" value="1"/>
</dbReference>
<evidence type="ECO:0000256" key="5">
    <source>
        <dbReference type="ARBA" id="ARBA00022946"/>
    </source>
</evidence>
<evidence type="ECO:0000256" key="1">
    <source>
        <dbReference type="ARBA" id="ARBA00005882"/>
    </source>
</evidence>
<keyword evidence="4 9" id="KW-0999">Mitochondrion inner membrane</keyword>
<dbReference type="OrthoDB" id="3089at2759"/>
<evidence type="ECO:0000256" key="4">
    <source>
        <dbReference type="ARBA" id="ARBA00022792"/>
    </source>
</evidence>
<dbReference type="Pfam" id="PF04800">
    <property type="entry name" value="NDUS4"/>
    <property type="match status" value="1"/>
</dbReference>
<keyword evidence="11" id="KW-1185">Reference proteome</keyword>
<reference evidence="11" key="1">
    <citation type="submission" date="2016-02" db="EMBL/GenBank/DDBJ databases">
        <title>Comparative genomics of biotechnologically important yeasts.</title>
        <authorList>
            <consortium name="DOE Joint Genome Institute"/>
            <person name="Riley R."/>
            <person name="Haridas S."/>
            <person name="Wolfe K.H."/>
            <person name="Lopes M.R."/>
            <person name="Hittinger C.T."/>
            <person name="Goker M."/>
            <person name="Salamov A."/>
            <person name="Wisecaver J."/>
            <person name="Long T.M."/>
            <person name="Aerts A.L."/>
            <person name="Barry K."/>
            <person name="Choi C."/>
            <person name="Clum A."/>
            <person name="Coughlan A.Y."/>
            <person name="Deshpande S."/>
            <person name="Douglass A.P."/>
            <person name="Hanson S.J."/>
            <person name="Klenk H.-P."/>
            <person name="Labutti K."/>
            <person name="Lapidus A."/>
            <person name="Lindquist E."/>
            <person name="Lipzen A."/>
            <person name="Meier-Kolthoff J.P."/>
            <person name="Ohm R.A."/>
            <person name="Otillar R.P."/>
            <person name="Pangilinan J."/>
            <person name="Peng Y."/>
            <person name="Rokas A."/>
            <person name="Rosa C.A."/>
            <person name="Scheuner C."/>
            <person name="Sibirny A.A."/>
            <person name="Slot J.C."/>
            <person name="Stielow J.B."/>
            <person name="Sun H."/>
            <person name="Kurtzman C.P."/>
            <person name="Blackwell M."/>
            <person name="Jeffries T.W."/>
            <person name="Grigoriev I.V."/>
        </authorList>
    </citation>
    <scope>NUCLEOTIDE SEQUENCE [LARGE SCALE GENOMIC DNA]</scope>
    <source>
        <strain evidence="11">NRRL Y-17796</strain>
    </source>
</reference>
<keyword evidence="2 9" id="KW-0813">Transport</keyword>
<dbReference type="InterPro" id="IPR038532">
    <property type="entry name" value="NDUFS4-like_sf"/>
</dbReference>
<comment type="similarity">
    <text evidence="1 9">Belongs to the complex I NDUFS4 subunit family.</text>
</comment>
<dbReference type="GO" id="GO:0022900">
    <property type="term" value="P:electron transport chain"/>
    <property type="evidence" value="ECO:0007669"/>
    <property type="project" value="InterPro"/>
</dbReference>
<evidence type="ECO:0000256" key="8">
    <source>
        <dbReference type="ARBA" id="ARBA00023136"/>
    </source>
</evidence>
<keyword evidence="5 9" id="KW-0809">Transit peptide</keyword>
<dbReference type="Gene3D" id="3.30.160.190">
    <property type="entry name" value="atu1810 like domain"/>
    <property type="match status" value="1"/>
</dbReference>
<comment type="subcellular location">
    <subcellularLocation>
        <location evidence="9">Mitochondrion inner membrane</location>
        <topology evidence="9">Peripheral membrane protein</topology>
        <orientation evidence="9">Matrix side</orientation>
    </subcellularLocation>
</comment>
<accession>A0A1E4TC60</accession>
<keyword evidence="8 9" id="KW-0472">Membrane</keyword>